<evidence type="ECO:0000313" key="3">
    <source>
        <dbReference type="Proteomes" id="UP000028980"/>
    </source>
</evidence>
<dbReference type="Pfam" id="PF00535">
    <property type="entry name" value="Glycos_transf_2"/>
    <property type="match status" value="1"/>
</dbReference>
<dbReference type="PANTHER" id="PTHR22916">
    <property type="entry name" value="GLYCOSYLTRANSFERASE"/>
    <property type="match status" value="1"/>
</dbReference>
<comment type="caution">
    <text evidence="2">The sequence shown here is derived from an EMBL/GenBank/DDBJ whole genome shotgun (WGS) entry which is preliminary data.</text>
</comment>
<dbReference type="GO" id="GO:0016758">
    <property type="term" value="F:hexosyltransferase activity"/>
    <property type="evidence" value="ECO:0007669"/>
    <property type="project" value="UniProtKB-ARBA"/>
</dbReference>
<keyword evidence="2" id="KW-0808">Transferase</keyword>
<gene>
    <name evidence="2" type="ORF">JCM19296_3022</name>
</gene>
<name>A0A081DER8_NONUL</name>
<dbReference type="CDD" id="cd00761">
    <property type="entry name" value="Glyco_tranf_GTA_type"/>
    <property type="match status" value="1"/>
</dbReference>
<proteinExistence type="predicted"/>
<sequence length="262" mass="30590">MISIIIPTYNNENYLFNTLESVLNQTSKNWECIIIDDGSDDGTKEIIQSYRKKDKRFHSYERPQHILKGANACRNIGIENAEGAFLMFLDADDLLANTCIENRLNQIDKNSAFFIFPMGVLRDSDFTNIKIINRYAGVDESYLSMFLSYQIPWPITSLLLPKANLSIMFSEKLQRFQDVDFSIRLLLNTAEEQIKFCKVEPDCFYRKDEKNLMKFNDQLFISKIVTSFSILVLDLIPILKSKSDKHHIKLLSKFYKKYMIDI</sequence>
<dbReference type="AlphaFoldDB" id="A0A081DER8"/>
<dbReference type="EMBL" id="BBLG01000009">
    <property type="protein sequence ID" value="GAK77414.1"/>
    <property type="molecule type" value="Genomic_DNA"/>
</dbReference>
<protein>
    <submittedName>
        <fullName evidence="2">Glycosyltransferase</fullName>
    </submittedName>
</protein>
<dbReference type="Gene3D" id="3.90.550.10">
    <property type="entry name" value="Spore Coat Polysaccharide Biosynthesis Protein SpsA, Chain A"/>
    <property type="match status" value="1"/>
</dbReference>
<reference evidence="2 3" key="1">
    <citation type="journal article" date="2014" name="Genome Announc.">
        <title>Draft Genome Sequences of Marine Flavobacterium Nonlabens Strains NR17, NR24, NR27, NR32, NR33, and Ara13.</title>
        <authorList>
            <person name="Nakanishi M."/>
            <person name="Meirelles P."/>
            <person name="Suzuki R."/>
            <person name="Takatani N."/>
            <person name="Mino S."/>
            <person name="Suda W."/>
            <person name="Oshima K."/>
            <person name="Hattori M."/>
            <person name="Ohkuma M."/>
            <person name="Hosokawa M."/>
            <person name="Miyashita K."/>
            <person name="Thompson F.L."/>
            <person name="Niwa A."/>
            <person name="Sawabe T."/>
            <person name="Sawabe T."/>
        </authorList>
    </citation>
    <scope>NUCLEOTIDE SEQUENCE [LARGE SCALE GENOMIC DNA]</scope>
    <source>
        <strain evidence="3">JCM19296</strain>
    </source>
</reference>
<evidence type="ECO:0000259" key="1">
    <source>
        <dbReference type="Pfam" id="PF00535"/>
    </source>
</evidence>
<dbReference type="SUPFAM" id="SSF53448">
    <property type="entry name" value="Nucleotide-diphospho-sugar transferases"/>
    <property type="match status" value="1"/>
</dbReference>
<evidence type="ECO:0000313" key="2">
    <source>
        <dbReference type="EMBL" id="GAK77414.1"/>
    </source>
</evidence>
<dbReference type="InterPro" id="IPR029044">
    <property type="entry name" value="Nucleotide-diphossugar_trans"/>
</dbReference>
<accession>A0A081DER8</accession>
<dbReference type="Proteomes" id="UP000028980">
    <property type="component" value="Unassembled WGS sequence"/>
</dbReference>
<dbReference type="InterPro" id="IPR001173">
    <property type="entry name" value="Glyco_trans_2-like"/>
</dbReference>
<organism evidence="2 3">
    <name type="scientific">Nonlabens ulvanivorans</name>
    <name type="common">Persicivirga ulvanivorans</name>
    <dbReference type="NCBI Taxonomy" id="906888"/>
    <lineage>
        <taxon>Bacteria</taxon>
        <taxon>Pseudomonadati</taxon>
        <taxon>Bacteroidota</taxon>
        <taxon>Flavobacteriia</taxon>
        <taxon>Flavobacteriales</taxon>
        <taxon>Flavobacteriaceae</taxon>
        <taxon>Nonlabens</taxon>
    </lineage>
</organism>
<feature type="domain" description="Glycosyltransferase 2-like" evidence="1">
    <location>
        <begin position="3"/>
        <end position="128"/>
    </location>
</feature>
<dbReference type="PANTHER" id="PTHR22916:SF3">
    <property type="entry name" value="UDP-GLCNAC:BETAGAL BETA-1,3-N-ACETYLGLUCOSAMINYLTRANSFERASE-LIKE PROTEIN 1"/>
    <property type="match status" value="1"/>
</dbReference>